<keyword evidence="3 6" id="KW-0560">Oxidoreductase</keyword>
<evidence type="ECO:0000313" key="7">
    <source>
        <dbReference type="EMBL" id="GAK46033.1"/>
    </source>
</evidence>
<evidence type="ECO:0000256" key="3">
    <source>
        <dbReference type="ARBA" id="ARBA00023002"/>
    </source>
</evidence>
<feature type="binding site" evidence="5">
    <location>
        <position position="216"/>
    </location>
    <ligand>
        <name>Fe cation</name>
        <dbReference type="ChEBI" id="CHEBI:24875"/>
        <note>catalytic</note>
    </ligand>
</feature>
<evidence type="ECO:0000256" key="2">
    <source>
        <dbReference type="ARBA" id="ARBA00022723"/>
    </source>
</evidence>
<evidence type="ECO:0000256" key="6">
    <source>
        <dbReference type="RuleBase" id="RU364048"/>
    </source>
</evidence>
<sequence>MKPFPEIGVLKGNYAPVLAEMDAPDLVVTGDMPEALSGTLYRNGPNPMFPPLGEKHHWFLGEGMVHGIHVEGGRASYRNRWVHTEQYEAQRKAGRRLVGTGFGEPRAPGGEELRNNVANTNIVWHGGKLLALDEGSSPVAMDPVTLETAGSWTFEGKYKGAMTAHPKIDPETGEMLFFAYMADGPGSKTIAYNVVGADGRVTRSEKFEAPYCTMMHDFITTDEHVIFPLFPATIDVDRIMQGGPVIAWDPDTPSMIGIMRRDGAVEDMRWFEGDPCYVYHPMNAYTVREGGHTKVIADVMKYSRVPLFPDANGARPPSDLSSEQGLLVRWTFDLDGNTNSYSEEVLSDLRGEFPRLDERFAGLGYRHGYYASMARPEAEAASYDVLVHIDLETGKKTEWDAGAGNTVLEPVFVPRAPGSAEGDGYLVTAIYRRETNLSDFAVFDASDVGAGPLALAHLPVRIPHGFHGNWRPA</sequence>
<organism evidence="7 8">
    <name type="scientific">Tepidicaulis marinus</name>
    <dbReference type="NCBI Taxonomy" id="1333998"/>
    <lineage>
        <taxon>Bacteria</taxon>
        <taxon>Pseudomonadati</taxon>
        <taxon>Pseudomonadota</taxon>
        <taxon>Alphaproteobacteria</taxon>
        <taxon>Hyphomicrobiales</taxon>
        <taxon>Parvibaculaceae</taxon>
        <taxon>Tepidicaulis</taxon>
    </lineage>
</organism>
<dbReference type="AlphaFoldDB" id="A0A081BDB5"/>
<dbReference type="eggNOG" id="COG3670">
    <property type="taxonomic scope" value="Bacteria"/>
</dbReference>
<dbReference type="GO" id="GO:0010436">
    <property type="term" value="F:carotenoid dioxygenase activity"/>
    <property type="evidence" value="ECO:0007669"/>
    <property type="project" value="TreeGrafter"/>
</dbReference>
<dbReference type="RefSeq" id="WP_045448165.1">
    <property type="nucleotide sequence ID" value="NZ_BBIO01000014.1"/>
</dbReference>
<dbReference type="EC" id="1.13.11.-" evidence="6"/>
<keyword evidence="6" id="KW-0223">Dioxygenase</keyword>
<dbReference type="PANTHER" id="PTHR10543:SF89">
    <property type="entry name" value="CAROTENOID 9,10(9',10')-CLEAVAGE DIOXYGENASE 1"/>
    <property type="match status" value="1"/>
</dbReference>
<dbReference type="Pfam" id="PF03055">
    <property type="entry name" value="RPE65"/>
    <property type="match status" value="1"/>
</dbReference>
<evidence type="ECO:0000256" key="5">
    <source>
        <dbReference type="PIRSR" id="PIRSR604294-1"/>
    </source>
</evidence>
<keyword evidence="8" id="KW-1185">Reference proteome</keyword>
<keyword evidence="2 5" id="KW-0479">Metal-binding</keyword>
<evidence type="ECO:0000313" key="8">
    <source>
        <dbReference type="Proteomes" id="UP000028702"/>
    </source>
</evidence>
<dbReference type="EMBL" id="BBIO01000014">
    <property type="protein sequence ID" value="GAK46033.1"/>
    <property type="molecule type" value="Genomic_DNA"/>
</dbReference>
<evidence type="ECO:0000256" key="4">
    <source>
        <dbReference type="ARBA" id="ARBA00023004"/>
    </source>
</evidence>
<comment type="cofactor">
    <cofactor evidence="5 6">
        <name>Fe(2+)</name>
        <dbReference type="ChEBI" id="CHEBI:29033"/>
    </cofactor>
    <text evidence="5 6">Binds 1 Fe(2+) ion per subunit.</text>
</comment>
<feature type="binding site" evidence="5">
    <location>
        <position position="467"/>
    </location>
    <ligand>
        <name>Fe cation</name>
        <dbReference type="ChEBI" id="CHEBI:24875"/>
        <note>catalytic</note>
    </ligand>
</feature>
<comment type="similarity">
    <text evidence="1 6">Belongs to the carotenoid oxygenase family.</text>
</comment>
<gene>
    <name evidence="7" type="ORF">M2A_2532</name>
</gene>
<comment type="caution">
    <text evidence="7">The sequence shown here is derived from an EMBL/GenBank/DDBJ whole genome shotgun (WGS) entry which is preliminary data.</text>
</comment>
<feature type="binding site" evidence="5">
    <location>
        <position position="280"/>
    </location>
    <ligand>
        <name>Fe cation</name>
        <dbReference type="ChEBI" id="CHEBI:24875"/>
        <note>catalytic</note>
    </ligand>
</feature>
<dbReference type="InterPro" id="IPR004294">
    <property type="entry name" value="Carotenoid_Oase"/>
</dbReference>
<keyword evidence="4 5" id="KW-0408">Iron</keyword>
<evidence type="ECO:0000256" key="1">
    <source>
        <dbReference type="ARBA" id="ARBA00006787"/>
    </source>
</evidence>
<proteinExistence type="inferred from homology"/>
<name>A0A081BDB5_9HYPH</name>
<dbReference type="STRING" id="1333998.M2A_2532"/>
<dbReference type="GO" id="GO:0016121">
    <property type="term" value="P:carotene catabolic process"/>
    <property type="evidence" value="ECO:0007669"/>
    <property type="project" value="TreeGrafter"/>
</dbReference>
<dbReference type="PANTHER" id="PTHR10543">
    <property type="entry name" value="BETA-CAROTENE DIOXYGENASE"/>
    <property type="match status" value="1"/>
</dbReference>
<protein>
    <recommendedName>
        <fullName evidence="6">Dioxygenase</fullName>
        <ecNumber evidence="6">1.13.11.-</ecNumber>
    </recommendedName>
</protein>
<dbReference type="Proteomes" id="UP000028702">
    <property type="component" value="Unassembled WGS sequence"/>
</dbReference>
<feature type="binding site" evidence="5">
    <location>
        <position position="165"/>
    </location>
    <ligand>
        <name>Fe cation</name>
        <dbReference type="ChEBI" id="CHEBI:24875"/>
        <note>catalytic</note>
    </ligand>
</feature>
<reference evidence="7 8" key="1">
    <citation type="submission" date="2014-07" db="EMBL/GenBank/DDBJ databases">
        <title>Tepidicaulis marinum gen. nov., sp. nov., a novel marine bacterium denitrifying nitrate to nitrous oxide strictly under microaerobic conditions.</title>
        <authorList>
            <person name="Takeuchi M."/>
            <person name="Yamagishi T."/>
            <person name="Kamagata Y."/>
            <person name="Oshima K."/>
            <person name="Hattori M."/>
            <person name="Katayama T."/>
            <person name="Hanada S."/>
            <person name="Tamaki H."/>
            <person name="Marumo K."/>
            <person name="Maeda H."/>
            <person name="Nedachi M."/>
            <person name="Iwasaki W."/>
            <person name="Suwa Y."/>
            <person name="Sakata S."/>
        </authorList>
    </citation>
    <scope>NUCLEOTIDE SEQUENCE [LARGE SCALE GENOMIC DNA]</scope>
    <source>
        <strain evidence="7 8">MA2</strain>
    </source>
</reference>
<dbReference type="GO" id="GO:0046872">
    <property type="term" value="F:metal ion binding"/>
    <property type="evidence" value="ECO:0007669"/>
    <property type="project" value="UniProtKB-KW"/>
</dbReference>
<accession>A0A081BDB5</accession>